<accession>I4BYU9</accession>
<dbReference type="Proteomes" id="UP000006061">
    <property type="component" value="Chromosome"/>
</dbReference>
<sequence length="592" mass="69006">MPDVVFKKVDYTLKKLVEDIDIGEIGLPDIQRPFVWPSSKVRDLFDSMYRGYPIGYFLFWENGFPGEHKVIGTGQKQKAPRLLIVDGQQRLASLYTVTKAVPIVSKDFHHARIRIAFNPIEERFEVTNPVIEKDVEWISDISEIWKPEMSSYTFINKFLNRLGANRLGANREIADEERTKIANSITRLEKLLDYPLTALEISSSVDEDRVAEIFVRINSKGTPLNQADFILTLMSVFWDDGRKQLEEFCRQAKKPPVDNRPSPYNHYLTPSPDQLLRPSVVLGFRRARLEHVYSLLRGKDLQTRQFSVEQREKQFNILREAQDCVLNLQNWHDFFKVLKRAGYQSGKLISSEMAIVYTYAMWLIGKMDYCVDPYYLREVMARWFFMVALKGRYTGSPESRMEQDLALLWAIDTAEGFVKVLDQQINAIFTRDYWEVTLPNELETAAARSTGQFAFYAALCLLDANVLYSKMKVSELLDPTIKSKKKALERHHLFPQRYLQKIGTSVKHLINQTANYALVEWSDNIAISDKAPKDYVPQIEAKFTGEELQKMYTLHALPERWYEMEYTTFLNERRKLMADIIRRGFMKLKENI</sequence>
<organism evidence="2 3">
    <name type="scientific">Acetomicrobium mobile (strain ATCC BAA-54 / DSM 13181 / JCM 12221 / NGA)</name>
    <name type="common">Anaerobaculum mobile</name>
    <dbReference type="NCBI Taxonomy" id="891968"/>
    <lineage>
        <taxon>Bacteria</taxon>
        <taxon>Thermotogati</taxon>
        <taxon>Synergistota</taxon>
        <taxon>Synergistia</taxon>
        <taxon>Synergistales</taxon>
        <taxon>Acetomicrobiaceae</taxon>
        <taxon>Acetomicrobium</taxon>
    </lineage>
</organism>
<evidence type="ECO:0000313" key="3">
    <source>
        <dbReference type="Proteomes" id="UP000006061"/>
    </source>
</evidence>
<dbReference type="eggNOG" id="COG3472">
    <property type="taxonomic scope" value="Bacteria"/>
</dbReference>
<dbReference type="PATRIC" id="fig|891968.3.peg.1856"/>
<dbReference type="PANTHER" id="PTHR37292">
    <property type="entry name" value="VNG6097C"/>
    <property type="match status" value="1"/>
</dbReference>
<proteinExistence type="predicted"/>
<dbReference type="PANTHER" id="PTHR37292:SF2">
    <property type="entry name" value="DUF262 DOMAIN-CONTAINING PROTEIN"/>
    <property type="match status" value="1"/>
</dbReference>
<dbReference type="STRING" id="891968.Anamo_1870"/>
<reference evidence="3" key="1">
    <citation type="journal article" date="2013" name="Stand. Genomic Sci.">
        <title>Complete genome sequence of the moderate thermophile Anaerobaculum mobile type strain (NGA(T)).</title>
        <authorList>
            <person name="Mavromatis K."/>
            <person name="Stackebrandt E."/>
            <person name="Held B."/>
            <person name="Lapidus A."/>
            <person name="Nolan M."/>
            <person name="Lucas S."/>
            <person name="Hammon N."/>
            <person name="Deshpande S."/>
            <person name="Cheng J.F."/>
            <person name="Tapia R."/>
            <person name="Goodwin L.A."/>
            <person name="Pitluck S."/>
            <person name="Liolios K."/>
            <person name="Pagani I."/>
            <person name="Ivanova N."/>
            <person name="Mikhailova N."/>
            <person name="Huntemann M."/>
            <person name="Pati A."/>
            <person name="Chen A."/>
            <person name="Palaniappan K."/>
            <person name="Land M."/>
            <person name="Rohde M."/>
            <person name="Spring S."/>
            <person name="Goker M."/>
            <person name="Woyke T."/>
            <person name="Detter J.C."/>
            <person name="Bristow J."/>
            <person name="Eisen J.A."/>
            <person name="Markowitz V."/>
            <person name="Hugenholtz P."/>
            <person name="Klenk H.P."/>
            <person name="Kyrpides N.C."/>
        </authorList>
    </citation>
    <scope>NUCLEOTIDE SEQUENCE</scope>
    <source>
        <strain evidence="3">ATCC BAA-54 / DSM 13181 / NGA</strain>
    </source>
</reference>
<evidence type="ECO:0000313" key="2">
    <source>
        <dbReference type="EMBL" id="AFM22456.1"/>
    </source>
</evidence>
<keyword evidence="3" id="KW-1185">Reference proteome</keyword>
<dbReference type="EMBL" id="CP003198">
    <property type="protein sequence ID" value="AFM22456.1"/>
    <property type="molecule type" value="Genomic_DNA"/>
</dbReference>
<protein>
    <recommendedName>
        <fullName evidence="1">GmrSD restriction endonucleases N-terminal domain-containing protein</fullName>
    </recommendedName>
</protein>
<gene>
    <name evidence="2" type="ordered locus">Anamo_1870</name>
</gene>
<dbReference type="InterPro" id="IPR004919">
    <property type="entry name" value="GmrSD_N"/>
</dbReference>
<feature type="domain" description="GmrSD restriction endonucleases N-terminal" evidence="1">
    <location>
        <begin position="13"/>
        <end position="231"/>
    </location>
</feature>
<dbReference type="Pfam" id="PF03235">
    <property type="entry name" value="GmrSD_N"/>
    <property type="match status" value="1"/>
</dbReference>
<dbReference type="KEGG" id="amo:Anamo_1870"/>
<dbReference type="AlphaFoldDB" id="I4BYU9"/>
<name>I4BYU9_ACEMN</name>
<evidence type="ECO:0000259" key="1">
    <source>
        <dbReference type="Pfam" id="PF03235"/>
    </source>
</evidence>
<dbReference type="HOGENOM" id="CLU_021082_1_0_0"/>
<dbReference type="eggNOG" id="COG1479">
    <property type="taxonomic scope" value="Bacteria"/>
</dbReference>